<reference evidence="1 2" key="1">
    <citation type="submission" date="2013-09" db="EMBL/GenBank/DDBJ databases">
        <title>Corchorus capsularis genome sequencing.</title>
        <authorList>
            <person name="Alam M."/>
            <person name="Haque M.S."/>
            <person name="Islam M.S."/>
            <person name="Emdad E.M."/>
            <person name="Islam M.M."/>
            <person name="Ahmed B."/>
            <person name="Halim A."/>
            <person name="Hossen Q.M.M."/>
            <person name="Hossain M.Z."/>
            <person name="Ahmed R."/>
            <person name="Khan M.M."/>
            <person name="Islam R."/>
            <person name="Rashid M.M."/>
            <person name="Khan S.A."/>
            <person name="Rahman M.S."/>
            <person name="Alam M."/>
        </authorList>
    </citation>
    <scope>NUCLEOTIDE SEQUENCE [LARGE SCALE GENOMIC DNA]</scope>
    <source>
        <strain evidence="2">cv. CVL-1</strain>
        <tissue evidence="1">Whole seedling</tissue>
    </source>
</reference>
<feature type="non-terminal residue" evidence="1">
    <location>
        <position position="1"/>
    </location>
</feature>
<sequence length="24" mass="2679">GDSATVTFQAALKKLNYTSEMKFK</sequence>
<dbReference type="AlphaFoldDB" id="A0A1R3KFH9"/>
<dbReference type="Proteomes" id="UP000188268">
    <property type="component" value="Unassembled WGS sequence"/>
</dbReference>
<name>A0A1R3KFH9_COCAP</name>
<gene>
    <name evidence="1" type="ORF">CCACVL1_01805</name>
</gene>
<dbReference type="EMBL" id="AWWV01005151">
    <property type="protein sequence ID" value="OMP05856.1"/>
    <property type="molecule type" value="Genomic_DNA"/>
</dbReference>
<organism evidence="1 2">
    <name type="scientific">Corchorus capsularis</name>
    <name type="common">Jute</name>
    <dbReference type="NCBI Taxonomy" id="210143"/>
    <lineage>
        <taxon>Eukaryota</taxon>
        <taxon>Viridiplantae</taxon>
        <taxon>Streptophyta</taxon>
        <taxon>Embryophyta</taxon>
        <taxon>Tracheophyta</taxon>
        <taxon>Spermatophyta</taxon>
        <taxon>Magnoliopsida</taxon>
        <taxon>eudicotyledons</taxon>
        <taxon>Gunneridae</taxon>
        <taxon>Pentapetalae</taxon>
        <taxon>rosids</taxon>
        <taxon>malvids</taxon>
        <taxon>Malvales</taxon>
        <taxon>Malvaceae</taxon>
        <taxon>Grewioideae</taxon>
        <taxon>Apeibeae</taxon>
        <taxon>Corchorus</taxon>
    </lineage>
</organism>
<accession>A0A1R3KFH9</accession>
<comment type="caution">
    <text evidence="1">The sequence shown here is derived from an EMBL/GenBank/DDBJ whole genome shotgun (WGS) entry which is preliminary data.</text>
</comment>
<keyword evidence="2" id="KW-1185">Reference proteome</keyword>
<dbReference type="Gramene" id="OMP05856">
    <property type="protein sequence ID" value="OMP05856"/>
    <property type="gene ID" value="CCACVL1_01805"/>
</dbReference>
<protein>
    <submittedName>
        <fullName evidence="1">Uncharacterized protein</fullName>
    </submittedName>
</protein>
<evidence type="ECO:0000313" key="2">
    <source>
        <dbReference type="Proteomes" id="UP000188268"/>
    </source>
</evidence>
<proteinExistence type="predicted"/>
<evidence type="ECO:0000313" key="1">
    <source>
        <dbReference type="EMBL" id="OMP05856.1"/>
    </source>
</evidence>